<sequence>IFQLFGQETNLEWILFHSVLVTSKIFVRTVCPIHYEWVKDLLPKLHDIDAYELSNVAREEVTEEELAKWNAREKARQRYDDFEASLKKMQKRNDDQSISDARARFLERKHQKSQKTNIQQVDKS</sequence>
<gene>
    <name evidence="1" type="ORF">SPARVUS_LOCUS10306311</name>
</gene>
<dbReference type="Proteomes" id="UP001162483">
    <property type="component" value="Unassembled WGS sequence"/>
</dbReference>
<comment type="caution">
    <text evidence="1">The sequence shown here is derived from an EMBL/GenBank/DDBJ whole genome shotgun (WGS) entry which is preliminary data.</text>
</comment>
<keyword evidence="2" id="KW-1185">Reference proteome</keyword>
<feature type="non-terminal residue" evidence="1">
    <location>
        <position position="1"/>
    </location>
</feature>
<organism evidence="1 2">
    <name type="scientific">Staurois parvus</name>
    <dbReference type="NCBI Taxonomy" id="386267"/>
    <lineage>
        <taxon>Eukaryota</taxon>
        <taxon>Metazoa</taxon>
        <taxon>Chordata</taxon>
        <taxon>Craniata</taxon>
        <taxon>Vertebrata</taxon>
        <taxon>Euteleostomi</taxon>
        <taxon>Amphibia</taxon>
        <taxon>Batrachia</taxon>
        <taxon>Anura</taxon>
        <taxon>Neobatrachia</taxon>
        <taxon>Ranoidea</taxon>
        <taxon>Ranidae</taxon>
        <taxon>Staurois</taxon>
    </lineage>
</organism>
<reference evidence="1" key="1">
    <citation type="submission" date="2023-05" db="EMBL/GenBank/DDBJ databases">
        <authorList>
            <person name="Stuckert A."/>
        </authorList>
    </citation>
    <scope>NUCLEOTIDE SEQUENCE</scope>
</reference>
<evidence type="ECO:0000313" key="2">
    <source>
        <dbReference type="Proteomes" id="UP001162483"/>
    </source>
</evidence>
<name>A0ABN9ERD6_9NEOB</name>
<proteinExistence type="predicted"/>
<accession>A0ABN9ERD6</accession>
<evidence type="ECO:0000313" key="1">
    <source>
        <dbReference type="EMBL" id="CAI9586021.1"/>
    </source>
</evidence>
<dbReference type="EMBL" id="CATNWA010015713">
    <property type="protein sequence ID" value="CAI9586021.1"/>
    <property type="molecule type" value="Genomic_DNA"/>
</dbReference>
<protein>
    <submittedName>
        <fullName evidence="1">Uncharacterized protein</fullName>
    </submittedName>
</protein>